<dbReference type="PROSITE" id="PS51296">
    <property type="entry name" value="RIESKE"/>
    <property type="match status" value="1"/>
</dbReference>
<dbReference type="PANTHER" id="PTHR43756">
    <property type="entry name" value="CHOLINE MONOOXYGENASE, CHLOROPLASTIC"/>
    <property type="match status" value="1"/>
</dbReference>
<dbReference type="Proteomes" id="UP000465812">
    <property type="component" value="Chromosome"/>
</dbReference>
<dbReference type="EMBL" id="AP022590">
    <property type="protein sequence ID" value="BBY38025.1"/>
    <property type="molecule type" value="Genomic_DNA"/>
</dbReference>
<dbReference type="RefSeq" id="WP_083097149.1">
    <property type="nucleotide sequence ID" value="NZ_AP022590.1"/>
</dbReference>
<dbReference type="CDD" id="cd03469">
    <property type="entry name" value="Rieske_RO_Alpha_N"/>
    <property type="match status" value="1"/>
</dbReference>
<dbReference type="SUPFAM" id="SSF55961">
    <property type="entry name" value="Bet v1-like"/>
    <property type="match status" value="1"/>
</dbReference>
<feature type="domain" description="Rieske" evidence="7">
    <location>
        <begin position="70"/>
        <end position="186"/>
    </location>
</feature>
<dbReference type="PANTHER" id="PTHR43756:SF5">
    <property type="entry name" value="CHOLINE MONOOXYGENASE, CHLOROPLASTIC"/>
    <property type="match status" value="1"/>
</dbReference>
<dbReference type="InterPro" id="IPR017941">
    <property type="entry name" value="Rieske_2Fe-2S"/>
</dbReference>
<evidence type="ECO:0000256" key="3">
    <source>
        <dbReference type="ARBA" id="ARBA00022723"/>
    </source>
</evidence>
<evidence type="ECO:0000256" key="4">
    <source>
        <dbReference type="ARBA" id="ARBA00023002"/>
    </source>
</evidence>
<keyword evidence="5" id="KW-0408">Iron</keyword>
<reference evidence="8 9" key="1">
    <citation type="journal article" date="2019" name="Emerg. Microbes Infect.">
        <title>Comprehensive subspecies identification of 175 nontuberculous mycobacteria species based on 7547 genomic profiles.</title>
        <authorList>
            <person name="Matsumoto Y."/>
            <person name="Kinjo T."/>
            <person name="Motooka D."/>
            <person name="Nabeya D."/>
            <person name="Jung N."/>
            <person name="Uechi K."/>
            <person name="Horii T."/>
            <person name="Iida T."/>
            <person name="Fujita J."/>
            <person name="Nakamura S."/>
        </authorList>
    </citation>
    <scope>NUCLEOTIDE SEQUENCE [LARGE SCALE GENOMIC DNA]</scope>
    <source>
        <strain evidence="8 9">JCM 18113</strain>
    </source>
</reference>
<dbReference type="Pfam" id="PF00355">
    <property type="entry name" value="Rieske"/>
    <property type="match status" value="1"/>
</dbReference>
<evidence type="ECO:0000256" key="6">
    <source>
        <dbReference type="ARBA" id="ARBA00023014"/>
    </source>
</evidence>
<dbReference type="CDD" id="cd00680">
    <property type="entry name" value="RHO_alpha_C"/>
    <property type="match status" value="1"/>
</dbReference>
<accession>A0ABN6A8W1</accession>
<keyword evidence="3" id="KW-0479">Metal-binding</keyword>
<keyword evidence="4" id="KW-0560">Oxidoreductase</keyword>
<evidence type="ECO:0000256" key="5">
    <source>
        <dbReference type="ARBA" id="ARBA00023004"/>
    </source>
</evidence>
<keyword evidence="6" id="KW-0411">Iron-sulfur</keyword>
<proteinExistence type="predicted"/>
<dbReference type="InterPro" id="IPR036922">
    <property type="entry name" value="Rieske_2Fe-2S_sf"/>
</dbReference>
<evidence type="ECO:0000313" key="8">
    <source>
        <dbReference type="EMBL" id="BBY38025.1"/>
    </source>
</evidence>
<protein>
    <submittedName>
        <fullName evidence="8">(2Fe-2S)-binding protein</fullName>
    </submittedName>
</protein>
<sequence length="450" mass="51285">MTDQVTQRTNAPHVRGLTESEAAGIEVFDKPGAGSWTSWFGLDTGPVSFRDSFDPAFYELEKDAVFRKSWLNLGRVEQLPRRGSYFTKELKFLGISIIVVRGMDEKIRAFHNVCSHRGNRLVWDDYPDRETRGMCRAFSCKYHGWRYSLDGQISYVHNAPEFFDLNADELALPQVHLDTWAGFIWINLDEKPRQSLREFLTPTVAKLETYPFEKMTQTYVFESEVEANWKLFVDAFQEVYHVPYVHGKLNNPAAEQTGVDKIPFMIPYWAPYGKHRLFSSVGPLGNANLRVRKAADALFQAGLLGTDYTPDVGPLGDGVNPGGIDRWGADSWQIYPNFVVVTWNRNHYFTYHYWPLSPTRHKFEWTVNFVPPTTTRERLAQEHAAMVIREGGLQDAATLEATQMGIASGARKQFFLCDQEVAIRHLHKVAQDDVAAYAREAGLTGNGTDR</sequence>
<name>A0ABN6A8W1_MYCNT</name>
<gene>
    <name evidence="8" type="ORF">MMAN_21590</name>
</gene>
<keyword evidence="2" id="KW-0001">2Fe-2S</keyword>
<dbReference type="PRINTS" id="PR00090">
    <property type="entry name" value="RNGDIOXGNASE"/>
</dbReference>
<dbReference type="SUPFAM" id="SSF50022">
    <property type="entry name" value="ISP domain"/>
    <property type="match status" value="1"/>
</dbReference>
<comment type="cofactor">
    <cofactor evidence="1">
        <name>Fe cation</name>
        <dbReference type="ChEBI" id="CHEBI:24875"/>
    </cofactor>
</comment>
<evidence type="ECO:0000313" key="9">
    <source>
        <dbReference type="Proteomes" id="UP000465812"/>
    </source>
</evidence>
<dbReference type="Pfam" id="PF00848">
    <property type="entry name" value="Ring_hydroxyl_A"/>
    <property type="match status" value="1"/>
</dbReference>
<dbReference type="InterPro" id="IPR001663">
    <property type="entry name" value="Rng_hydr_dOase-A"/>
</dbReference>
<evidence type="ECO:0000256" key="1">
    <source>
        <dbReference type="ARBA" id="ARBA00001962"/>
    </source>
</evidence>
<dbReference type="Gene3D" id="3.90.380.10">
    <property type="entry name" value="Naphthalene 1,2-dioxygenase Alpha Subunit, Chain A, domain 1"/>
    <property type="match status" value="1"/>
</dbReference>
<dbReference type="InterPro" id="IPR015879">
    <property type="entry name" value="Ring_hydroxy_dOase_asu_C_dom"/>
</dbReference>
<evidence type="ECO:0000256" key="2">
    <source>
        <dbReference type="ARBA" id="ARBA00022714"/>
    </source>
</evidence>
<evidence type="ECO:0000259" key="7">
    <source>
        <dbReference type="PROSITE" id="PS51296"/>
    </source>
</evidence>
<organism evidence="8 9">
    <name type="scientific">Mycobacterium mantenii</name>
    <dbReference type="NCBI Taxonomy" id="560555"/>
    <lineage>
        <taxon>Bacteria</taxon>
        <taxon>Bacillati</taxon>
        <taxon>Actinomycetota</taxon>
        <taxon>Actinomycetes</taxon>
        <taxon>Mycobacteriales</taxon>
        <taxon>Mycobacteriaceae</taxon>
        <taxon>Mycobacterium</taxon>
        <taxon>Mycobacterium avium complex (MAC)</taxon>
    </lineage>
</organism>
<keyword evidence="9" id="KW-1185">Reference proteome</keyword>
<dbReference type="Gene3D" id="2.102.10.10">
    <property type="entry name" value="Rieske [2Fe-2S] iron-sulphur domain"/>
    <property type="match status" value="1"/>
</dbReference>